<dbReference type="RefSeq" id="WP_342854048.1">
    <property type="nucleotide sequence ID" value="NZ_JBBMRA010000004.1"/>
</dbReference>
<dbReference type="InterPro" id="IPR035965">
    <property type="entry name" value="PAS-like_dom_sf"/>
</dbReference>
<keyword evidence="2" id="KW-0067">ATP-binding</keyword>
<evidence type="ECO:0000313" key="6">
    <source>
        <dbReference type="EMBL" id="MEM5536004.1"/>
    </source>
</evidence>
<evidence type="ECO:0000259" key="5">
    <source>
        <dbReference type="PROSITE" id="PS50045"/>
    </source>
</evidence>
<evidence type="ECO:0000256" key="2">
    <source>
        <dbReference type="ARBA" id="ARBA00022840"/>
    </source>
</evidence>
<organism evidence="6 7">
    <name type="scientific">Neptuniibacter pectenicola</name>
    <dbReference type="NCBI Taxonomy" id="1806669"/>
    <lineage>
        <taxon>Bacteria</taxon>
        <taxon>Pseudomonadati</taxon>
        <taxon>Pseudomonadota</taxon>
        <taxon>Gammaproteobacteria</taxon>
        <taxon>Oceanospirillales</taxon>
        <taxon>Oceanospirillaceae</taxon>
        <taxon>Neptuniibacter</taxon>
    </lineage>
</organism>
<dbReference type="InterPro" id="IPR013656">
    <property type="entry name" value="PAS_4"/>
</dbReference>
<comment type="caution">
    <text evidence="6">The sequence shown here is derived from an EMBL/GenBank/DDBJ whole genome shotgun (WGS) entry which is preliminary data.</text>
</comment>
<keyword evidence="4" id="KW-0804">Transcription</keyword>
<dbReference type="Gene3D" id="3.40.50.300">
    <property type="entry name" value="P-loop containing nucleotide triphosphate hydrolases"/>
    <property type="match status" value="1"/>
</dbReference>
<gene>
    <name evidence="6" type="ORF">WNY58_06325</name>
</gene>
<dbReference type="InterPro" id="IPR009057">
    <property type="entry name" value="Homeodomain-like_sf"/>
</dbReference>
<dbReference type="InterPro" id="IPR027417">
    <property type="entry name" value="P-loop_NTPase"/>
</dbReference>
<sequence length="446" mass="49412">MNDSTLSDTELAAVLDAFSEPAAVLSADYLVIAANQAYRDHYLQSDSVIGQHCYQVSHGYQRPCDQEGESCPLQRCRQTGLRQRDLHLHNTRHGQEHVDVELVPIPVGVKEPLYFLEVMHFVKVANAKPEGEGLVGSSKVFNHMVSLIQRAAPSMISVLLLGESGTGKELVAKALHSASKRSKQPFVTVECSGLSESLFESEMFGHEKGAFTGAINRKEGLVTAARGGTLFLDEVGDIPLSLQVKLLRLIETGTYRSVGGVELKHADFRLICATHRDLTESVKEGRFRQDLYYRISPFPITLPSLSERAEDIPLLVEILLKRLTDEADIPHTEAVKVSADAMAYLKSYSYPGNIRELRNILERALLLADYQIITPEHLPENIRLPQQVSTFLNTNAGSIDGLIPLAELESVYLTQVKQNTSLKNNELASKLGVSERTLYRKLQGLP</sequence>
<proteinExistence type="predicted"/>
<feature type="domain" description="Sigma-54 factor interaction" evidence="5">
    <location>
        <begin position="134"/>
        <end position="366"/>
    </location>
</feature>
<evidence type="ECO:0000313" key="7">
    <source>
        <dbReference type="Proteomes" id="UP001449225"/>
    </source>
</evidence>
<dbReference type="InterPro" id="IPR058031">
    <property type="entry name" value="AAA_lid_NorR"/>
</dbReference>
<protein>
    <submittedName>
        <fullName evidence="6">Sigma 54-interacting transcriptional regulator</fullName>
    </submittedName>
</protein>
<dbReference type="InterPro" id="IPR003593">
    <property type="entry name" value="AAA+_ATPase"/>
</dbReference>
<dbReference type="Proteomes" id="UP001449225">
    <property type="component" value="Unassembled WGS sequence"/>
</dbReference>
<evidence type="ECO:0000256" key="4">
    <source>
        <dbReference type="ARBA" id="ARBA00023163"/>
    </source>
</evidence>
<name>A0ABU9TQK8_9GAMM</name>
<dbReference type="SUPFAM" id="SSF46689">
    <property type="entry name" value="Homeodomain-like"/>
    <property type="match status" value="1"/>
</dbReference>
<dbReference type="Pfam" id="PF25601">
    <property type="entry name" value="AAA_lid_14"/>
    <property type="match status" value="1"/>
</dbReference>
<dbReference type="Gene3D" id="1.10.8.60">
    <property type="match status" value="1"/>
</dbReference>
<dbReference type="Pfam" id="PF00158">
    <property type="entry name" value="Sigma54_activat"/>
    <property type="match status" value="1"/>
</dbReference>
<keyword evidence="1" id="KW-0547">Nucleotide-binding</keyword>
<dbReference type="SMART" id="SM00382">
    <property type="entry name" value="AAA"/>
    <property type="match status" value="1"/>
</dbReference>
<evidence type="ECO:0000256" key="3">
    <source>
        <dbReference type="ARBA" id="ARBA00023015"/>
    </source>
</evidence>
<accession>A0ABU9TQK8</accession>
<dbReference type="SUPFAM" id="SSF52540">
    <property type="entry name" value="P-loop containing nucleoside triphosphate hydrolases"/>
    <property type="match status" value="1"/>
</dbReference>
<dbReference type="InterPro" id="IPR025944">
    <property type="entry name" value="Sigma_54_int_dom_CS"/>
</dbReference>
<dbReference type="Gene3D" id="3.30.450.20">
    <property type="entry name" value="PAS domain"/>
    <property type="match status" value="1"/>
</dbReference>
<dbReference type="PANTHER" id="PTHR32071">
    <property type="entry name" value="TRANSCRIPTIONAL REGULATORY PROTEIN"/>
    <property type="match status" value="1"/>
</dbReference>
<dbReference type="SUPFAM" id="SSF55785">
    <property type="entry name" value="PYP-like sensor domain (PAS domain)"/>
    <property type="match status" value="1"/>
</dbReference>
<reference evidence="6 7" key="1">
    <citation type="submission" date="2024-03" db="EMBL/GenBank/DDBJ databases">
        <title>Community enrichment and isolation of bacterial strains for fucoidan degradation.</title>
        <authorList>
            <person name="Sichert A."/>
        </authorList>
    </citation>
    <scope>NUCLEOTIDE SEQUENCE [LARGE SCALE GENOMIC DNA]</scope>
    <source>
        <strain evidence="6 7">AS76</strain>
    </source>
</reference>
<dbReference type="PROSITE" id="PS00675">
    <property type="entry name" value="SIGMA54_INTERACT_1"/>
    <property type="match status" value="1"/>
</dbReference>
<dbReference type="InterPro" id="IPR025662">
    <property type="entry name" value="Sigma_54_int_dom_ATP-bd_1"/>
</dbReference>
<dbReference type="CDD" id="cd00009">
    <property type="entry name" value="AAA"/>
    <property type="match status" value="1"/>
</dbReference>
<keyword evidence="3" id="KW-0805">Transcription regulation</keyword>
<dbReference type="InterPro" id="IPR002078">
    <property type="entry name" value="Sigma_54_int"/>
</dbReference>
<dbReference type="EMBL" id="JBBMRA010000004">
    <property type="protein sequence ID" value="MEM5536004.1"/>
    <property type="molecule type" value="Genomic_DNA"/>
</dbReference>
<keyword evidence="7" id="KW-1185">Reference proteome</keyword>
<dbReference type="Pfam" id="PF08448">
    <property type="entry name" value="PAS_4"/>
    <property type="match status" value="1"/>
</dbReference>
<dbReference type="PROSITE" id="PS00688">
    <property type="entry name" value="SIGMA54_INTERACT_3"/>
    <property type="match status" value="1"/>
</dbReference>
<dbReference type="PROSITE" id="PS50045">
    <property type="entry name" value="SIGMA54_INTERACT_4"/>
    <property type="match status" value="1"/>
</dbReference>
<evidence type="ECO:0000256" key="1">
    <source>
        <dbReference type="ARBA" id="ARBA00022741"/>
    </source>
</evidence>